<name>A0A7V8NVN2_9BACT</name>
<dbReference type="AlphaFoldDB" id="A0A7V8NVN2"/>
<keyword evidence="1" id="KW-0812">Transmembrane</keyword>
<dbReference type="EMBL" id="JACDQQ010002392">
    <property type="protein sequence ID" value="MBA0088206.1"/>
    <property type="molecule type" value="Genomic_DNA"/>
</dbReference>
<comment type="caution">
    <text evidence="2">The sequence shown here is derived from an EMBL/GenBank/DDBJ whole genome shotgun (WGS) entry which is preliminary data.</text>
</comment>
<dbReference type="Proteomes" id="UP000567293">
    <property type="component" value="Unassembled WGS sequence"/>
</dbReference>
<protein>
    <recommendedName>
        <fullName evidence="4">MacB-like periplasmic core domain-containing protein</fullName>
    </recommendedName>
</protein>
<accession>A0A7V8NVN2</accession>
<proteinExistence type="predicted"/>
<keyword evidence="3" id="KW-1185">Reference proteome</keyword>
<evidence type="ECO:0000313" key="2">
    <source>
        <dbReference type="EMBL" id="MBA0088206.1"/>
    </source>
</evidence>
<evidence type="ECO:0008006" key="4">
    <source>
        <dbReference type="Google" id="ProtNLM"/>
    </source>
</evidence>
<evidence type="ECO:0000313" key="3">
    <source>
        <dbReference type="Proteomes" id="UP000567293"/>
    </source>
</evidence>
<sequence length="72" mass="7795">MQTLWQDLHYGVRMLAKNPTFTVIAVVTLALGIGANTALFSVVNAVLLNSLPYRQPNRLVALAAGDRETSDP</sequence>
<keyword evidence="1" id="KW-0472">Membrane</keyword>
<gene>
    <name evidence="2" type="ORF">HRJ53_24740</name>
</gene>
<feature type="transmembrane region" description="Helical" evidence="1">
    <location>
        <begin position="20"/>
        <end position="48"/>
    </location>
</feature>
<evidence type="ECO:0000256" key="1">
    <source>
        <dbReference type="SAM" id="Phobius"/>
    </source>
</evidence>
<keyword evidence="1" id="KW-1133">Transmembrane helix</keyword>
<feature type="non-terminal residue" evidence="2">
    <location>
        <position position="72"/>
    </location>
</feature>
<reference evidence="2" key="1">
    <citation type="submission" date="2020-06" db="EMBL/GenBank/DDBJ databases">
        <title>Legume-microbial interactions unlock mineral nutrients during tropical forest succession.</title>
        <authorList>
            <person name="Epihov D.Z."/>
        </authorList>
    </citation>
    <scope>NUCLEOTIDE SEQUENCE [LARGE SCALE GENOMIC DNA]</scope>
    <source>
        <strain evidence="2">Pan2503</strain>
    </source>
</reference>
<organism evidence="2 3">
    <name type="scientific">Candidatus Acidiferrum panamense</name>
    <dbReference type="NCBI Taxonomy" id="2741543"/>
    <lineage>
        <taxon>Bacteria</taxon>
        <taxon>Pseudomonadati</taxon>
        <taxon>Acidobacteriota</taxon>
        <taxon>Terriglobia</taxon>
        <taxon>Candidatus Acidiferrales</taxon>
        <taxon>Candidatus Acidiferrum</taxon>
    </lineage>
</organism>